<dbReference type="InterPro" id="IPR003593">
    <property type="entry name" value="AAA+_ATPase"/>
</dbReference>
<dbReference type="CDD" id="cd00009">
    <property type="entry name" value="AAA"/>
    <property type="match status" value="1"/>
</dbReference>
<accession>A0A410FS96</accession>
<protein>
    <submittedName>
        <fullName evidence="5">Replication-associated recombination protein RarA</fullName>
    </submittedName>
</protein>
<dbReference type="SUPFAM" id="SSF52540">
    <property type="entry name" value="P-loop containing nucleoside triphosphate hydrolases"/>
    <property type="match status" value="1"/>
</dbReference>
<dbReference type="InterPro" id="IPR027417">
    <property type="entry name" value="P-loop_NTPase"/>
</dbReference>
<dbReference type="GO" id="GO:0005524">
    <property type="term" value="F:ATP binding"/>
    <property type="evidence" value="ECO:0007669"/>
    <property type="project" value="UniProtKB-KW"/>
</dbReference>
<dbReference type="Pfam" id="PF16193">
    <property type="entry name" value="AAA_assoc_2"/>
    <property type="match status" value="1"/>
</dbReference>
<dbReference type="Pfam" id="PF00004">
    <property type="entry name" value="AAA"/>
    <property type="match status" value="1"/>
</dbReference>
<dbReference type="InterPro" id="IPR003959">
    <property type="entry name" value="ATPase_AAA_core"/>
</dbReference>
<keyword evidence="3" id="KW-0067">ATP-binding</keyword>
<comment type="similarity">
    <text evidence="1">Belongs to the AAA ATPase family. RarA/MGS1/WRNIP1 subfamily.</text>
</comment>
<dbReference type="CDD" id="cd18139">
    <property type="entry name" value="HLD_clamp_RarA"/>
    <property type="match status" value="1"/>
</dbReference>
<dbReference type="GO" id="GO:0016887">
    <property type="term" value="F:ATP hydrolysis activity"/>
    <property type="evidence" value="ECO:0007669"/>
    <property type="project" value="InterPro"/>
</dbReference>
<dbReference type="PANTHER" id="PTHR13779">
    <property type="entry name" value="WERNER HELICASE-INTERACTING PROTEIN 1 FAMILY MEMBER"/>
    <property type="match status" value="1"/>
</dbReference>
<dbReference type="KEGG" id="bih:BIP78_0086"/>
<dbReference type="Gene3D" id="1.20.272.10">
    <property type="match status" value="1"/>
</dbReference>
<evidence type="ECO:0000313" key="6">
    <source>
        <dbReference type="Proteomes" id="UP000287233"/>
    </source>
</evidence>
<dbReference type="SMART" id="SM00382">
    <property type="entry name" value="AAA"/>
    <property type="match status" value="1"/>
</dbReference>
<dbReference type="GO" id="GO:0003677">
    <property type="term" value="F:DNA binding"/>
    <property type="evidence" value="ECO:0007669"/>
    <property type="project" value="InterPro"/>
</dbReference>
<dbReference type="GO" id="GO:0017116">
    <property type="term" value="F:single-stranded DNA helicase activity"/>
    <property type="evidence" value="ECO:0007669"/>
    <property type="project" value="TreeGrafter"/>
</dbReference>
<gene>
    <name evidence="5" type="ORF">BIP78_0086</name>
</gene>
<sequence length="452" mass="50291">MRVYERRAGCVKAVQWKGMEGLWQGRAPLAERLRPRDLDEVVGQRHLLGTRGPLRALIEGGVGVPLLFWGPPGTGKTTVGRLVATRWGARFVQRSAALATVTEVREALAASRERWQRAGQRDLLFLDEIHRWNRAQQDVLLPFLEEGSVLFIGATTENPSFALRSALLSRSQLFVFEPLTEDDLRLVLQRALADERGFRGEVTLDRDAAEFLIRHADGDARRLLTALETAVGTIGNGDLTLVQVAEAVGKKAPRYDRAGEEHYNLISALHKSVRNSDVDAAIYWLVRMMESGEDPRYLARRLVRMASEDVGLADPNALPLAVAAAQAVEQVGMPECALALVETAAYLALAPKSNALYVAHGEAKRDVEATINQPVPLHLRNPVTDLMKDLDYGRGYRYAHDEPELVAAMPSLPEGLQGREYYRPKDVGWEGRIVKRLQALRAIIRGRLRPKQ</sequence>
<reference evidence="6" key="1">
    <citation type="submission" date="2018-12" db="EMBL/GenBank/DDBJ databases">
        <title>Complete genome sequence of an uncultured bacterium of the candidate phylum Bipolaricaulota.</title>
        <authorList>
            <person name="Kadnikov V.V."/>
            <person name="Mardanov A.V."/>
            <person name="Beletsky A.V."/>
            <person name="Frank Y.A."/>
            <person name="Karnachuk O.V."/>
            <person name="Ravin N.V."/>
        </authorList>
    </citation>
    <scope>NUCLEOTIDE SEQUENCE [LARGE SCALE GENOMIC DNA]</scope>
</reference>
<dbReference type="FunFam" id="1.20.272.10:FF:000001">
    <property type="entry name" value="Putative AAA family ATPase"/>
    <property type="match status" value="1"/>
</dbReference>
<dbReference type="GO" id="GO:0008047">
    <property type="term" value="F:enzyme activator activity"/>
    <property type="evidence" value="ECO:0007669"/>
    <property type="project" value="TreeGrafter"/>
</dbReference>
<dbReference type="PANTHER" id="PTHR13779:SF7">
    <property type="entry name" value="ATPASE WRNIP1"/>
    <property type="match status" value="1"/>
</dbReference>
<dbReference type="InterPro" id="IPR021886">
    <property type="entry name" value="MgsA_C"/>
</dbReference>
<proteinExistence type="inferred from homology"/>
<dbReference type="Gene3D" id="3.40.50.300">
    <property type="entry name" value="P-loop containing nucleotide triphosphate hydrolases"/>
    <property type="match status" value="1"/>
</dbReference>
<organism evidence="5 6">
    <name type="scientific">Bipolaricaulis sibiricus</name>
    <dbReference type="NCBI Taxonomy" id="2501609"/>
    <lineage>
        <taxon>Bacteria</taxon>
        <taxon>Candidatus Bipolaricaulota</taxon>
        <taxon>Candidatus Bipolaricaulia</taxon>
        <taxon>Candidatus Bipolaricaulales</taxon>
        <taxon>Candidatus Bipolaricaulaceae</taxon>
        <taxon>Candidatus Bipolaricaulis</taxon>
    </lineage>
</organism>
<dbReference type="Pfam" id="PF12002">
    <property type="entry name" value="MgsA_C"/>
    <property type="match status" value="1"/>
</dbReference>
<dbReference type="InterPro" id="IPR008921">
    <property type="entry name" value="DNA_pol3_clamp-load_cplx_C"/>
</dbReference>
<evidence type="ECO:0000259" key="4">
    <source>
        <dbReference type="SMART" id="SM00382"/>
    </source>
</evidence>
<evidence type="ECO:0000256" key="2">
    <source>
        <dbReference type="ARBA" id="ARBA00022741"/>
    </source>
</evidence>
<dbReference type="Gene3D" id="1.10.3710.10">
    <property type="entry name" value="DNA polymerase III clamp loader subunits, C-terminal domain"/>
    <property type="match status" value="1"/>
</dbReference>
<dbReference type="Gene3D" id="1.10.8.60">
    <property type="match status" value="1"/>
</dbReference>
<dbReference type="SUPFAM" id="SSF48019">
    <property type="entry name" value="post-AAA+ oligomerization domain-like"/>
    <property type="match status" value="1"/>
</dbReference>
<dbReference type="GO" id="GO:0000731">
    <property type="term" value="P:DNA synthesis involved in DNA repair"/>
    <property type="evidence" value="ECO:0007669"/>
    <property type="project" value="TreeGrafter"/>
</dbReference>
<keyword evidence="2" id="KW-0547">Nucleotide-binding</keyword>
<dbReference type="Proteomes" id="UP000287233">
    <property type="component" value="Chromosome"/>
</dbReference>
<dbReference type="AlphaFoldDB" id="A0A410FS96"/>
<evidence type="ECO:0000313" key="5">
    <source>
        <dbReference type="EMBL" id="QAA75854.1"/>
    </source>
</evidence>
<evidence type="ECO:0000256" key="3">
    <source>
        <dbReference type="ARBA" id="ARBA00022840"/>
    </source>
</evidence>
<dbReference type="InterPro" id="IPR032423">
    <property type="entry name" value="AAA_assoc_2"/>
</dbReference>
<dbReference type="EMBL" id="CP034928">
    <property type="protein sequence ID" value="QAA75854.1"/>
    <property type="molecule type" value="Genomic_DNA"/>
</dbReference>
<feature type="domain" description="AAA+ ATPase" evidence="4">
    <location>
        <begin position="62"/>
        <end position="179"/>
    </location>
</feature>
<evidence type="ECO:0000256" key="1">
    <source>
        <dbReference type="ARBA" id="ARBA00008959"/>
    </source>
</evidence>
<dbReference type="GO" id="GO:0006261">
    <property type="term" value="P:DNA-templated DNA replication"/>
    <property type="evidence" value="ECO:0007669"/>
    <property type="project" value="TreeGrafter"/>
</dbReference>
<name>A0A410FS96_BIPS1</name>
<dbReference type="InterPro" id="IPR051314">
    <property type="entry name" value="AAA_ATPase_RarA/MGS1/WRNIP1"/>
</dbReference>